<dbReference type="Proteomes" id="UP001287356">
    <property type="component" value="Unassembled WGS sequence"/>
</dbReference>
<sequence length="184" mass="20254">MPGMHLHIADLNEVYELQGMLADEKETSNDLAATEKELVHEKLSEAQASLATSNNRLGSIRFDNNGRHHVVVQAPPPGQFQYGNHGPVVPSQQQAQASAHNTVVSLQATLLKQRDEEIAQPRLLSNGLQRQVEEQDEEIAELNSTVTTLLSQPCAQCTKDAEKLLGTEGEDDLWLPRRPSSAVF</sequence>
<evidence type="ECO:0000313" key="3">
    <source>
        <dbReference type="Proteomes" id="UP001287356"/>
    </source>
</evidence>
<reference evidence="2" key="1">
    <citation type="journal article" date="2023" name="Mol. Phylogenet. Evol.">
        <title>Genome-scale phylogeny and comparative genomics of the fungal order Sordariales.</title>
        <authorList>
            <person name="Hensen N."/>
            <person name="Bonometti L."/>
            <person name="Westerberg I."/>
            <person name="Brannstrom I.O."/>
            <person name="Guillou S."/>
            <person name="Cros-Aarteil S."/>
            <person name="Calhoun S."/>
            <person name="Haridas S."/>
            <person name="Kuo A."/>
            <person name="Mondo S."/>
            <person name="Pangilinan J."/>
            <person name="Riley R."/>
            <person name="LaButti K."/>
            <person name="Andreopoulos B."/>
            <person name="Lipzen A."/>
            <person name="Chen C."/>
            <person name="Yan M."/>
            <person name="Daum C."/>
            <person name="Ng V."/>
            <person name="Clum A."/>
            <person name="Steindorff A."/>
            <person name="Ohm R.A."/>
            <person name="Martin F."/>
            <person name="Silar P."/>
            <person name="Natvig D.O."/>
            <person name="Lalanne C."/>
            <person name="Gautier V."/>
            <person name="Ament-Velasquez S.L."/>
            <person name="Kruys A."/>
            <person name="Hutchinson M.I."/>
            <person name="Powell A.J."/>
            <person name="Barry K."/>
            <person name="Miller A.N."/>
            <person name="Grigoriev I.V."/>
            <person name="Debuchy R."/>
            <person name="Gladieux P."/>
            <person name="Hiltunen Thoren M."/>
            <person name="Johannesson H."/>
        </authorList>
    </citation>
    <scope>NUCLEOTIDE SEQUENCE</scope>
    <source>
        <strain evidence="2">CBS 958.72</strain>
    </source>
</reference>
<dbReference type="EMBL" id="JAULSN010000003">
    <property type="protein sequence ID" value="KAK3375767.1"/>
    <property type="molecule type" value="Genomic_DNA"/>
</dbReference>
<name>A0AAE0KGF5_9PEZI</name>
<dbReference type="AlphaFoldDB" id="A0AAE0KGF5"/>
<evidence type="ECO:0000256" key="1">
    <source>
        <dbReference type="SAM" id="Coils"/>
    </source>
</evidence>
<organism evidence="2 3">
    <name type="scientific">Lasiosphaeria ovina</name>
    <dbReference type="NCBI Taxonomy" id="92902"/>
    <lineage>
        <taxon>Eukaryota</taxon>
        <taxon>Fungi</taxon>
        <taxon>Dikarya</taxon>
        <taxon>Ascomycota</taxon>
        <taxon>Pezizomycotina</taxon>
        <taxon>Sordariomycetes</taxon>
        <taxon>Sordariomycetidae</taxon>
        <taxon>Sordariales</taxon>
        <taxon>Lasiosphaeriaceae</taxon>
        <taxon>Lasiosphaeria</taxon>
    </lineage>
</organism>
<keyword evidence="3" id="KW-1185">Reference proteome</keyword>
<proteinExistence type="predicted"/>
<comment type="caution">
    <text evidence="2">The sequence shown here is derived from an EMBL/GenBank/DDBJ whole genome shotgun (WGS) entry which is preliminary data.</text>
</comment>
<feature type="coiled-coil region" evidence="1">
    <location>
        <begin position="125"/>
        <end position="152"/>
    </location>
</feature>
<evidence type="ECO:0000313" key="2">
    <source>
        <dbReference type="EMBL" id="KAK3375767.1"/>
    </source>
</evidence>
<accession>A0AAE0KGF5</accession>
<protein>
    <submittedName>
        <fullName evidence="2">Uncharacterized protein</fullName>
    </submittedName>
</protein>
<keyword evidence="1" id="KW-0175">Coiled coil</keyword>
<reference evidence="2" key="2">
    <citation type="submission" date="2023-06" db="EMBL/GenBank/DDBJ databases">
        <authorList>
            <consortium name="Lawrence Berkeley National Laboratory"/>
            <person name="Haridas S."/>
            <person name="Hensen N."/>
            <person name="Bonometti L."/>
            <person name="Westerberg I."/>
            <person name="Brannstrom I.O."/>
            <person name="Guillou S."/>
            <person name="Cros-Aarteil S."/>
            <person name="Calhoun S."/>
            <person name="Kuo A."/>
            <person name="Mondo S."/>
            <person name="Pangilinan J."/>
            <person name="Riley R."/>
            <person name="Labutti K."/>
            <person name="Andreopoulos B."/>
            <person name="Lipzen A."/>
            <person name="Chen C."/>
            <person name="Yanf M."/>
            <person name="Daum C."/>
            <person name="Ng V."/>
            <person name="Clum A."/>
            <person name="Steindorff A."/>
            <person name="Ohm R."/>
            <person name="Martin F."/>
            <person name="Silar P."/>
            <person name="Natvig D."/>
            <person name="Lalanne C."/>
            <person name="Gautier V."/>
            <person name="Ament-Velasquez S.L."/>
            <person name="Kruys A."/>
            <person name="Hutchinson M.I."/>
            <person name="Powell A.J."/>
            <person name="Barry K."/>
            <person name="Miller A.N."/>
            <person name="Grigoriev I.V."/>
            <person name="Debuchy R."/>
            <person name="Gladieux P."/>
            <person name="Thoren M.H."/>
            <person name="Johannesson H."/>
        </authorList>
    </citation>
    <scope>NUCLEOTIDE SEQUENCE</scope>
    <source>
        <strain evidence="2">CBS 958.72</strain>
    </source>
</reference>
<gene>
    <name evidence="2" type="ORF">B0T24DRAFT_591469</name>
</gene>